<accession>A0A392S6S6</accession>
<comment type="caution">
    <text evidence="1">The sequence shown here is derived from an EMBL/GenBank/DDBJ whole genome shotgun (WGS) entry which is preliminary data.</text>
</comment>
<protein>
    <submittedName>
        <fullName evidence="1">Uncharacterized protein</fullName>
    </submittedName>
</protein>
<organism evidence="1 2">
    <name type="scientific">Trifolium medium</name>
    <dbReference type="NCBI Taxonomy" id="97028"/>
    <lineage>
        <taxon>Eukaryota</taxon>
        <taxon>Viridiplantae</taxon>
        <taxon>Streptophyta</taxon>
        <taxon>Embryophyta</taxon>
        <taxon>Tracheophyta</taxon>
        <taxon>Spermatophyta</taxon>
        <taxon>Magnoliopsida</taxon>
        <taxon>eudicotyledons</taxon>
        <taxon>Gunneridae</taxon>
        <taxon>Pentapetalae</taxon>
        <taxon>rosids</taxon>
        <taxon>fabids</taxon>
        <taxon>Fabales</taxon>
        <taxon>Fabaceae</taxon>
        <taxon>Papilionoideae</taxon>
        <taxon>50 kb inversion clade</taxon>
        <taxon>NPAAA clade</taxon>
        <taxon>Hologalegina</taxon>
        <taxon>IRL clade</taxon>
        <taxon>Trifolieae</taxon>
        <taxon>Trifolium</taxon>
    </lineage>
</organism>
<name>A0A392S6S6_9FABA</name>
<evidence type="ECO:0000313" key="2">
    <source>
        <dbReference type="Proteomes" id="UP000265520"/>
    </source>
</evidence>
<proteinExistence type="predicted"/>
<reference evidence="1 2" key="1">
    <citation type="journal article" date="2018" name="Front. Plant Sci.">
        <title>Red Clover (Trifolium pratense) and Zigzag Clover (T. medium) - A Picture of Genomic Similarities and Differences.</title>
        <authorList>
            <person name="Dluhosova J."/>
            <person name="Istvanek J."/>
            <person name="Nedelnik J."/>
            <person name="Repkova J."/>
        </authorList>
    </citation>
    <scope>NUCLEOTIDE SEQUENCE [LARGE SCALE GENOMIC DNA]</scope>
    <source>
        <strain evidence="2">cv. 10/8</strain>
        <tissue evidence="1">Leaf</tissue>
    </source>
</reference>
<dbReference type="AlphaFoldDB" id="A0A392S6S6"/>
<evidence type="ECO:0000313" key="1">
    <source>
        <dbReference type="EMBL" id="MCI44538.1"/>
    </source>
</evidence>
<keyword evidence="2" id="KW-1185">Reference proteome</keyword>
<dbReference type="EMBL" id="LXQA010332037">
    <property type="protein sequence ID" value="MCI44538.1"/>
    <property type="molecule type" value="Genomic_DNA"/>
</dbReference>
<sequence length="96" mass="10315">MFCLWRGTQLALERRAVLCAKGGLTFGRLCGAQLGWRNAQRSPVSSVFLLVSARHAAGAGATRSAAMLFWIFFCCLRNAQGSLRGVQCVGSGLTFC</sequence>
<dbReference type="Proteomes" id="UP000265520">
    <property type="component" value="Unassembled WGS sequence"/>
</dbReference>